<keyword evidence="4" id="KW-0762">Sugar transport</keyword>
<dbReference type="Gene3D" id="3.40.50.2300">
    <property type="match status" value="2"/>
</dbReference>
<dbReference type="EMBL" id="DF238840">
    <property type="protein sequence ID" value="GAF25220.1"/>
    <property type="molecule type" value="Genomic_DNA"/>
</dbReference>
<evidence type="ECO:0000259" key="3">
    <source>
        <dbReference type="Pfam" id="PF13407"/>
    </source>
</evidence>
<dbReference type="PROSITE" id="PS51257">
    <property type="entry name" value="PROKAR_LIPOPROTEIN"/>
    <property type="match status" value="1"/>
</dbReference>
<keyword evidence="4" id="KW-0813">Transport</keyword>
<evidence type="ECO:0000256" key="1">
    <source>
        <dbReference type="ARBA" id="ARBA00004196"/>
    </source>
</evidence>
<dbReference type="Pfam" id="PF13407">
    <property type="entry name" value="Peripla_BP_4"/>
    <property type="match status" value="1"/>
</dbReference>
<dbReference type="PANTHER" id="PTHR30036:SF7">
    <property type="entry name" value="ABC TRANSPORTER PERIPLASMIC-BINDING PROTEIN YPHF"/>
    <property type="match status" value="1"/>
</dbReference>
<organism evidence="4">
    <name type="scientific">Moorella thermoacetica Y72</name>
    <dbReference type="NCBI Taxonomy" id="1325331"/>
    <lineage>
        <taxon>Bacteria</taxon>
        <taxon>Bacillati</taxon>
        <taxon>Bacillota</taxon>
        <taxon>Clostridia</taxon>
        <taxon>Neomoorellales</taxon>
        <taxon>Neomoorellaceae</taxon>
        <taxon>Neomoorella</taxon>
    </lineage>
</organism>
<gene>
    <name evidence="4" type="ORF">MTY_0550</name>
</gene>
<sequence>MLHNLSKMEELKIMFKKWIKVLLTSIVILSLLSGCGGQKNSQQSEAQKIPDIPLPKGGHVKAVNQLPSKPLRIAFLSFQNNPFWYPVRDGALAAKDYLKNFNTTVDYIVMGEDLKAEKVVAAMETAIAKKYDGIAVVPIFDGTETVINKAVDSGIPVFTFIAEGSKPSKRLAFIGQDAYAAGKLAGQIIEKLTGGEGKVGVITGVLGATQHEQRKNGALDYLKSVKGIQVVGVYENHDKAEVAYTLTKDMLTAHPDLKVVYVTAGGPFGAAKAIKDLGKTGQVKVVCYDWIPENVKYVRSGEIAAAINQDPFGQGFDSLVYLYNYIVAGQKPEKDFIPVKLDVLTPDNVNELVGPEK</sequence>
<comment type="similarity">
    <text evidence="2">Belongs to the bacterial solute-binding protein 2 family.</text>
</comment>
<feature type="domain" description="Periplasmic binding protein" evidence="3">
    <location>
        <begin position="77"/>
        <end position="327"/>
    </location>
</feature>
<proteinExistence type="inferred from homology"/>
<dbReference type="CDD" id="cd01536">
    <property type="entry name" value="PBP1_ABC_sugar_binding-like"/>
    <property type="match status" value="1"/>
</dbReference>
<dbReference type="Proteomes" id="UP000063718">
    <property type="component" value="Unassembled WGS sequence"/>
</dbReference>
<comment type="subcellular location">
    <subcellularLocation>
        <location evidence="1">Cell envelope</location>
    </subcellularLocation>
</comment>
<dbReference type="PANTHER" id="PTHR30036">
    <property type="entry name" value="D-XYLOSE-BINDING PERIPLASMIC PROTEIN"/>
    <property type="match status" value="1"/>
</dbReference>
<dbReference type="SUPFAM" id="SSF53822">
    <property type="entry name" value="Periplasmic binding protein-like I"/>
    <property type="match status" value="1"/>
</dbReference>
<name>A0A0S6UAC5_NEOTH</name>
<dbReference type="InterPro" id="IPR028082">
    <property type="entry name" value="Peripla_BP_I"/>
</dbReference>
<dbReference type="GO" id="GO:0030246">
    <property type="term" value="F:carbohydrate binding"/>
    <property type="evidence" value="ECO:0007669"/>
    <property type="project" value="TreeGrafter"/>
</dbReference>
<dbReference type="AlphaFoldDB" id="A0A0S6UAC5"/>
<reference evidence="4" key="1">
    <citation type="journal article" date="2014" name="Gene">
        <title>Genome-guided analysis of transformation efficiency and carbon dioxide assimilation by Moorella thermoacetica Y72.</title>
        <authorList>
            <person name="Tsukahara K."/>
            <person name="Kita A."/>
            <person name="Nakashimada Y."/>
            <person name="Hoshino T."/>
            <person name="Murakami K."/>
        </authorList>
    </citation>
    <scope>NUCLEOTIDE SEQUENCE [LARGE SCALE GENOMIC DNA]</scope>
    <source>
        <strain evidence="4">Y72</strain>
    </source>
</reference>
<protein>
    <submittedName>
        <fullName evidence="4">ABC-type sugar transport system, periplasmic component</fullName>
    </submittedName>
</protein>
<evidence type="ECO:0000313" key="4">
    <source>
        <dbReference type="EMBL" id="GAF25220.1"/>
    </source>
</evidence>
<dbReference type="InterPro" id="IPR050555">
    <property type="entry name" value="Bact_Solute-Bind_Prot2"/>
</dbReference>
<accession>A0A0S6UAC5</accession>
<dbReference type="InterPro" id="IPR025997">
    <property type="entry name" value="SBP_2_dom"/>
</dbReference>
<evidence type="ECO:0000256" key="2">
    <source>
        <dbReference type="ARBA" id="ARBA00007639"/>
    </source>
</evidence>
<dbReference type="GO" id="GO:0030288">
    <property type="term" value="C:outer membrane-bounded periplasmic space"/>
    <property type="evidence" value="ECO:0007669"/>
    <property type="project" value="TreeGrafter"/>
</dbReference>